<evidence type="ECO:0000313" key="2">
    <source>
        <dbReference type="EMBL" id="CAB4741313.1"/>
    </source>
</evidence>
<dbReference type="PANTHER" id="PTHR31350:SF21">
    <property type="entry name" value="F-BOX ONLY PROTEIN 21"/>
    <property type="match status" value="1"/>
</dbReference>
<evidence type="ECO:0000259" key="1">
    <source>
        <dbReference type="Pfam" id="PF13369"/>
    </source>
</evidence>
<feature type="domain" description="Protein SirB1 N-terminal" evidence="1">
    <location>
        <begin position="41"/>
        <end position="192"/>
    </location>
</feature>
<dbReference type="EMBL" id="CAEZYU010000042">
    <property type="protein sequence ID" value="CAB4741313.1"/>
    <property type="molecule type" value="Genomic_DNA"/>
</dbReference>
<accession>A0A6J7F0M3</accession>
<protein>
    <submittedName>
        <fullName evidence="3">Unannotated protein</fullName>
    </submittedName>
</protein>
<dbReference type="InterPro" id="IPR032698">
    <property type="entry name" value="SirB1_N"/>
</dbReference>
<name>A0A6J7F0M3_9ZZZZ</name>
<organism evidence="3">
    <name type="scientific">freshwater metagenome</name>
    <dbReference type="NCBI Taxonomy" id="449393"/>
    <lineage>
        <taxon>unclassified sequences</taxon>
        <taxon>metagenomes</taxon>
        <taxon>ecological metagenomes</taxon>
    </lineage>
</organism>
<dbReference type="AlphaFoldDB" id="A0A6J7F0M3"/>
<dbReference type="EMBL" id="CAFBMG010000006">
    <property type="protein sequence ID" value="CAB4889612.1"/>
    <property type="molecule type" value="Genomic_DNA"/>
</dbReference>
<dbReference type="Pfam" id="PF13369">
    <property type="entry name" value="Transglut_core2"/>
    <property type="match status" value="1"/>
</dbReference>
<gene>
    <name evidence="2" type="ORF">UFOPK2766_01058</name>
    <name evidence="3" type="ORF">UFOPK3519_00143</name>
</gene>
<proteinExistence type="predicted"/>
<sequence length="271" mass="30209">MVDQFDRFAEICSEQTPRLDSGLAVIASAFHAEATEALLIQNLDDLADQIAREHRMSFGTDISQGSPREFCRALFGVAGFQGDRAQYSNPANSLLDQVLERRLGLPITLSILGVELGRRCGINFVGIGMPSHFLIREVGNEEEFYDPFSGGVALSLSQVQLLFQSLQGPQQRFDQAYVAPTEHHLILLRVLNNLQVAYTRLADRQRLLITLKLKTAMPQCQPETFMQLANVLGSVGDFIRAAEMHDRLCVADPRNVAAHEQAAREFRARLN</sequence>
<reference evidence="3" key="1">
    <citation type="submission" date="2020-05" db="EMBL/GenBank/DDBJ databases">
        <authorList>
            <person name="Chiriac C."/>
            <person name="Salcher M."/>
            <person name="Ghai R."/>
            <person name="Kavagutti S V."/>
        </authorList>
    </citation>
    <scope>NUCLEOTIDE SEQUENCE</scope>
</reference>
<dbReference type="PANTHER" id="PTHR31350">
    <property type="entry name" value="SI:DKEY-261L7.2"/>
    <property type="match status" value="1"/>
</dbReference>
<evidence type="ECO:0000313" key="3">
    <source>
        <dbReference type="EMBL" id="CAB4889612.1"/>
    </source>
</evidence>